<reference evidence="4" key="1">
    <citation type="submission" date="2023-08" db="EMBL/GenBank/DDBJ databases">
        <title>Black Yeasts Isolated from many extreme environments.</title>
        <authorList>
            <person name="Coleine C."/>
            <person name="Stajich J.E."/>
            <person name="Selbmann L."/>
        </authorList>
    </citation>
    <scope>NUCLEOTIDE SEQUENCE</scope>
    <source>
        <strain evidence="4">CCFEE 5401</strain>
    </source>
</reference>
<proteinExistence type="predicted"/>
<comment type="caution">
    <text evidence="4">The sequence shown here is derived from an EMBL/GenBank/DDBJ whole genome shotgun (WGS) entry which is preliminary data.</text>
</comment>
<dbReference type="Proteomes" id="UP001310890">
    <property type="component" value="Unassembled WGS sequence"/>
</dbReference>
<dbReference type="GO" id="GO:0005096">
    <property type="term" value="F:GTPase activator activity"/>
    <property type="evidence" value="ECO:0007669"/>
    <property type="project" value="UniProtKB-KW"/>
</dbReference>
<evidence type="ECO:0000313" key="5">
    <source>
        <dbReference type="Proteomes" id="UP001310890"/>
    </source>
</evidence>
<dbReference type="PANTHER" id="PTHR22957">
    <property type="entry name" value="TBC1 DOMAIN FAMILY MEMBER GTPASE-ACTIVATING PROTEIN"/>
    <property type="match status" value="1"/>
</dbReference>
<evidence type="ECO:0000313" key="4">
    <source>
        <dbReference type="EMBL" id="KAK5111012.1"/>
    </source>
</evidence>
<dbReference type="PANTHER" id="PTHR22957:SF337">
    <property type="entry name" value="TBC1 DOMAIN FAMILY MEMBER 5"/>
    <property type="match status" value="1"/>
</dbReference>
<feature type="compositionally biased region" description="Basic residues" evidence="2">
    <location>
        <begin position="756"/>
        <end position="765"/>
    </location>
</feature>
<dbReference type="SUPFAM" id="SSF47923">
    <property type="entry name" value="Ypt/Rab-GAP domain of gyp1p"/>
    <property type="match status" value="2"/>
</dbReference>
<dbReference type="Gene3D" id="1.10.472.80">
    <property type="entry name" value="Ypt/Rab-GAP domain of gyp1p, domain 3"/>
    <property type="match status" value="1"/>
</dbReference>
<dbReference type="Pfam" id="PF00566">
    <property type="entry name" value="RabGAP-TBC"/>
    <property type="match status" value="1"/>
</dbReference>
<protein>
    <recommendedName>
        <fullName evidence="3">Rab-GAP TBC domain-containing protein</fullName>
    </recommendedName>
</protein>
<dbReference type="EMBL" id="JAVRRL010000043">
    <property type="protein sequence ID" value="KAK5111012.1"/>
    <property type="molecule type" value="Genomic_DNA"/>
</dbReference>
<dbReference type="InterPro" id="IPR035969">
    <property type="entry name" value="Rab-GAP_TBC_sf"/>
</dbReference>
<evidence type="ECO:0000256" key="2">
    <source>
        <dbReference type="SAM" id="MobiDB-lite"/>
    </source>
</evidence>
<feature type="domain" description="Rab-GAP TBC" evidence="3">
    <location>
        <begin position="37"/>
        <end position="287"/>
    </location>
</feature>
<dbReference type="InterPro" id="IPR000195">
    <property type="entry name" value="Rab-GAP-TBC_dom"/>
</dbReference>
<dbReference type="Gene3D" id="1.10.8.270">
    <property type="entry name" value="putative rabgap domain of human tbc1 domain family member 14 like domains"/>
    <property type="match status" value="1"/>
</dbReference>
<feature type="region of interest" description="Disordered" evidence="2">
    <location>
        <begin position="720"/>
        <end position="765"/>
    </location>
</feature>
<gene>
    <name evidence="4" type="ORF">LTR62_005387</name>
</gene>
<keyword evidence="1" id="KW-0343">GTPase activation</keyword>
<name>A0AAN7YJC6_9PEZI</name>
<sequence length="792" mass="87522">MRSLEDASTSWQELKHYHSLHELREGTRISDNLPSPIARSGLRSAAWKAFLLFDNLDTTAWPKTLAASRSAYESLRTHFLRHLDNPDEYDGDLESDNKPSTDKDVELLAEIRQDVDRCMPENHYFRQPSAQQKLTDILFVWSKLNQDVSYRQGMHELLAPILWVVDGDAIDLGQSSKAHGEDANVSIIFDAESVEHDAFALFSRVMQSAKSFYEGTTHQASENPIVQRSQKIFEGFLPLIDPELSSHLHRIDISPQIFLIRWIRLLFGREFPFEDVLTLWDALFANDATLELVDYIVLSMLLRLRWELLASDYNSALTLLLRYPIESTKNHAPQTLVYDALYLRTHPNPEGTGYLVLKYTGRPLQPLHRPVTPPALQRNITAFSGLPGSSLSVSPTRNRTSKLRPSSASVKPQSGLEVMLSSTARNIYARGGKVVKSAVDEVHKRAQEIREVQTPSLPPRVTSASTPAQLVKRVRDLELRNKQLGKLLEGAVGELWEVQRVMAEVRGGGGMNDDEAKLKAGPGKVEAELESLSVAIAKVQFVQVYLDDTSLPLPAEDEDVEIPLSSRSPLPNAAPPDTSAVNDDNIGLDINTALTRQESVSTTTEQLADPDYFDEMESGQATPVRLDHEDENGETVPAITVDASVSNETPLTGQHDRPALAEGKYSFMLGAEDENKDFHERKPDHLLGSSKDQDIDTGSGTPTTHATAVSLALRKSPASAPGFLFGEAEDKAGTPHSRASQDELGGEPSPTLVVPRSRRVAGKGRKVLSSKEVLGEGDDVFASSRSKDSVTR</sequence>
<evidence type="ECO:0000256" key="1">
    <source>
        <dbReference type="ARBA" id="ARBA00022468"/>
    </source>
</evidence>
<dbReference type="AlphaFoldDB" id="A0AAN7YJC6"/>
<feature type="region of interest" description="Disordered" evidence="2">
    <location>
        <begin position="387"/>
        <end position="409"/>
    </location>
</feature>
<feature type="region of interest" description="Disordered" evidence="2">
    <location>
        <begin position="680"/>
        <end position="705"/>
    </location>
</feature>
<evidence type="ECO:0000259" key="3">
    <source>
        <dbReference type="PROSITE" id="PS50086"/>
    </source>
</evidence>
<dbReference type="FunFam" id="1.10.472.80:FF:000038">
    <property type="entry name" value="TBC1 domain family member 5"/>
    <property type="match status" value="1"/>
</dbReference>
<feature type="region of interest" description="Disordered" evidence="2">
    <location>
        <begin position="562"/>
        <end position="584"/>
    </location>
</feature>
<feature type="compositionally biased region" description="Polar residues" evidence="2">
    <location>
        <begin position="696"/>
        <end position="705"/>
    </location>
</feature>
<organism evidence="4 5">
    <name type="scientific">Meristemomyces frigidus</name>
    <dbReference type="NCBI Taxonomy" id="1508187"/>
    <lineage>
        <taxon>Eukaryota</taxon>
        <taxon>Fungi</taxon>
        <taxon>Dikarya</taxon>
        <taxon>Ascomycota</taxon>
        <taxon>Pezizomycotina</taxon>
        <taxon>Dothideomycetes</taxon>
        <taxon>Dothideomycetidae</taxon>
        <taxon>Mycosphaerellales</taxon>
        <taxon>Teratosphaeriaceae</taxon>
        <taxon>Meristemomyces</taxon>
    </lineage>
</organism>
<dbReference type="SMART" id="SM00164">
    <property type="entry name" value="TBC"/>
    <property type="match status" value="1"/>
</dbReference>
<accession>A0AAN7YJC6</accession>
<dbReference type="FunFam" id="1.10.8.270:FF:000031">
    <property type="entry name" value="TBC1 domain family member 5"/>
    <property type="match status" value="1"/>
</dbReference>
<dbReference type="PROSITE" id="PS50086">
    <property type="entry name" value="TBC_RABGAP"/>
    <property type="match status" value="1"/>
</dbReference>